<dbReference type="Gene3D" id="1.10.287.130">
    <property type="match status" value="1"/>
</dbReference>
<dbReference type="InterPro" id="IPR050351">
    <property type="entry name" value="BphY/WalK/GraS-like"/>
</dbReference>
<dbReference type="Pfam" id="PF00512">
    <property type="entry name" value="HisKA"/>
    <property type="match status" value="1"/>
</dbReference>
<organism evidence="11 12">
    <name type="scientific">Serpentinimonas raichei</name>
    <dbReference type="NCBI Taxonomy" id="1458425"/>
    <lineage>
        <taxon>Bacteria</taxon>
        <taxon>Pseudomonadati</taxon>
        <taxon>Pseudomonadota</taxon>
        <taxon>Betaproteobacteria</taxon>
        <taxon>Burkholderiales</taxon>
        <taxon>Comamonadaceae</taxon>
        <taxon>Serpentinimonas</taxon>
    </lineage>
</organism>
<dbReference type="OrthoDB" id="8552871at2"/>
<dbReference type="KEGG" id="cbaa:SRAA_0092"/>
<dbReference type="SUPFAM" id="SSF55874">
    <property type="entry name" value="ATPase domain of HSP90 chaperone/DNA topoisomerase II/histidine kinase"/>
    <property type="match status" value="1"/>
</dbReference>
<dbReference type="GO" id="GO:0000155">
    <property type="term" value="F:phosphorelay sensor kinase activity"/>
    <property type="evidence" value="ECO:0007669"/>
    <property type="project" value="InterPro"/>
</dbReference>
<dbReference type="GO" id="GO:0007234">
    <property type="term" value="P:osmosensory signaling via phosphorelay pathway"/>
    <property type="evidence" value="ECO:0007669"/>
    <property type="project" value="TreeGrafter"/>
</dbReference>
<dbReference type="Gene3D" id="3.30.450.20">
    <property type="entry name" value="PAS domain"/>
    <property type="match status" value="1"/>
</dbReference>
<evidence type="ECO:0000259" key="9">
    <source>
        <dbReference type="PROSITE" id="PS50109"/>
    </source>
</evidence>
<dbReference type="FunFam" id="3.30.565.10:FF:000006">
    <property type="entry name" value="Sensor histidine kinase WalK"/>
    <property type="match status" value="1"/>
</dbReference>
<dbReference type="CDD" id="cd00130">
    <property type="entry name" value="PAS"/>
    <property type="match status" value="1"/>
</dbReference>
<dbReference type="GO" id="GO:0005886">
    <property type="term" value="C:plasma membrane"/>
    <property type="evidence" value="ECO:0007669"/>
    <property type="project" value="UniProtKB-SubCell"/>
</dbReference>
<dbReference type="GO" id="GO:0000156">
    <property type="term" value="F:phosphorelay response regulator activity"/>
    <property type="evidence" value="ECO:0007669"/>
    <property type="project" value="TreeGrafter"/>
</dbReference>
<evidence type="ECO:0000256" key="8">
    <source>
        <dbReference type="SAM" id="MobiDB-lite"/>
    </source>
</evidence>
<dbReference type="AlphaFoldDB" id="A0A060NF60"/>
<dbReference type="InterPro" id="IPR005467">
    <property type="entry name" value="His_kinase_dom"/>
</dbReference>
<dbReference type="InterPro" id="IPR003661">
    <property type="entry name" value="HisK_dim/P_dom"/>
</dbReference>
<dbReference type="Pfam" id="PF13426">
    <property type="entry name" value="PAS_9"/>
    <property type="match status" value="1"/>
</dbReference>
<evidence type="ECO:0000313" key="12">
    <source>
        <dbReference type="Proteomes" id="UP000067461"/>
    </source>
</evidence>
<dbReference type="SMART" id="SM00387">
    <property type="entry name" value="HATPase_c"/>
    <property type="match status" value="1"/>
</dbReference>
<feature type="domain" description="Histidine kinase" evidence="9">
    <location>
        <begin position="261"/>
        <end position="484"/>
    </location>
</feature>
<feature type="domain" description="PAS" evidence="10">
    <location>
        <begin position="97"/>
        <end position="128"/>
    </location>
</feature>
<dbReference type="InterPro" id="IPR036097">
    <property type="entry name" value="HisK_dim/P_sf"/>
</dbReference>
<dbReference type="CDD" id="cd00082">
    <property type="entry name" value="HisKA"/>
    <property type="match status" value="1"/>
</dbReference>
<dbReference type="InterPro" id="IPR035965">
    <property type="entry name" value="PAS-like_dom_sf"/>
</dbReference>
<comment type="catalytic activity">
    <reaction evidence="1">
        <text>ATP + protein L-histidine = ADP + protein N-phospho-L-histidine.</text>
        <dbReference type="EC" id="2.7.13.3"/>
    </reaction>
</comment>
<evidence type="ECO:0000259" key="10">
    <source>
        <dbReference type="PROSITE" id="PS50112"/>
    </source>
</evidence>
<dbReference type="PANTHER" id="PTHR42878:SF15">
    <property type="entry name" value="BACTERIOPHYTOCHROME"/>
    <property type="match status" value="1"/>
</dbReference>
<dbReference type="NCBIfam" id="TIGR00229">
    <property type="entry name" value="sensory_box"/>
    <property type="match status" value="1"/>
</dbReference>
<reference evidence="11 12" key="1">
    <citation type="journal article" date="2014" name="Nat. Commun.">
        <title>Physiological and genomic features of highly alkaliphilic hydrogen-utilizing Betaproteobacteria from a continental serpentinizing site.</title>
        <authorList>
            <person name="Suzuki S."/>
            <person name="Kuenen J.G."/>
            <person name="Schipper K."/>
            <person name="van der Velde S."/>
            <person name="Ishii S."/>
            <person name="Wu A."/>
            <person name="Sorokin D.Y."/>
            <person name="Tenney A."/>
            <person name="Meng X.Y."/>
            <person name="Morrill P.L."/>
            <person name="Kamagata Y."/>
            <person name="Muyzer G."/>
            <person name="Nealson K.H."/>
        </authorList>
    </citation>
    <scope>NUCLEOTIDE SEQUENCE [LARGE SCALE GENOMIC DNA]</scope>
    <source>
        <strain evidence="11 12">A1</strain>
    </source>
</reference>
<comment type="subcellular location">
    <subcellularLocation>
        <location evidence="2">Cell inner membrane</location>
        <topology evidence="2">Multi-pass membrane protein</topology>
    </subcellularLocation>
</comment>
<keyword evidence="4" id="KW-0597">Phosphoprotein</keyword>
<dbReference type="Pfam" id="PF02518">
    <property type="entry name" value="HATPase_c"/>
    <property type="match status" value="1"/>
</dbReference>
<dbReference type="Proteomes" id="UP000067461">
    <property type="component" value="Chromosome"/>
</dbReference>
<dbReference type="PROSITE" id="PS50112">
    <property type="entry name" value="PAS"/>
    <property type="match status" value="1"/>
</dbReference>
<dbReference type="PANTHER" id="PTHR42878">
    <property type="entry name" value="TWO-COMPONENT HISTIDINE KINASE"/>
    <property type="match status" value="1"/>
</dbReference>
<dbReference type="GO" id="GO:0030295">
    <property type="term" value="F:protein kinase activator activity"/>
    <property type="evidence" value="ECO:0007669"/>
    <property type="project" value="TreeGrafter"/>
</dbReference>
<proteinExistence type="predicted"/>
<dbReference type="PRINTS" id="PR00344">
    <property type="entry name" value="BCTRLSENSOR"/>
</dbReference>
<dbReference type="InterPro" id="IPR036890">
    <property type="entry name" value="HATPase_C_sf"/>
</dbReference>
<dbReference type="InterPro" id="IPR004358">
    <property type="entry name" value="Sig_transdc_His_kin-like_C"/>
</dbReference>
<dbReference type="EMBL" id="AP014568">
    <property type="protein sequence ID" value="BAO79946.1"/>
    <property type="molecule type" value="Genomic_DNA"/>
</dbReference>
<dbReference type="SUPFAM" id="SSF47384">
    <property type="entry name" value="Homodimeric domain of signal transducing histidine kinase"/>
    <property type="match status" value="1"/>
</dbReference>
<evidence type="ECO:0000256" key="2">
    <source>
        <dbReference type="ARBA" id="ARBA00004429"/>
    </source>
</evidence>
<dbReference type="SUPFAM" id="SSF55785">
    <property type="entry name" value="PYP-like sensor domain (PAS domain)"/>
    <property type="match status" value="1"/>
</dbReference>
<evidence type="ECO:0000256" key="6">
    <source>
        <dbReference type="ARBA" id="ARBA00022777"/>
    </source>
</evidence>
<dbReference type="InterPro" id="IPR003594">
    <property type="entry name" value="HATPase_dom"/>
</dbReference>
<evidence type="ECO:0000256" key="1">
    <source>
        <dbReference type="ARBA" id="ARBA00000085"/>
    </source>
</evidence>
<keyword evidence="6 11" id="KW-0418">Kinase</keyword>
<evidence type="ECO:0000256" key="4">
    <source>
        <dbReference type="ARBA" id="ARBA00022553"/>
    </source>
</evidence>
<accession>A0A060NF60</accession>
<dbReference type="STRING" id="1458425.SRAA_0092"/>
<keyword evidence="12" id="KW-1185">Reference proteome</keyword>
<evidence type="ECO:0000256" key="7">
    <source>
        <dbReference type="ARBA" id="ARBA00023136"/>
    </source>
</evidence>
<dbReference type="HOGENOM" id="CLU_000445_114_71_4"/>
<evidence type="ECO:0000256" key="5">
    <source>
        <dbReference type="ARBA" id="ARBA00022679"/>
    </source>
</evidence>
<keyword evidence="5" id="KW-0808">Transferase</keyword>
<evidence type="ECO:0000256" key="3">
    <source>
        <dbReference type="ARBA" id="ARBA00012438"/>
    </source>
</evidence>
<dbReference type="PROSITE" id="PS50109">
    <property type="entry name" value="HIS_KIN"/>
    <property type="match status" value="1"/>
</dbReference>
<dbReference type="SMART" id="SM00091">
    <property type="entry name" value="PAS"/>
    <property type="match status" value="1"/>
</dbReference>
<sequence length="484" mass="53467">MTPAAFEDKLPPSFFTSLYDELGRVADDAPTTDSTQGLQGLDDPGDYQAHDRLDRDAVQPPSAQHGLPGPIAQHAYDPHSPGAHWQLLAESLRDAAIFFLDAEGRVCDWTPSAERLLGFRAEQMLGQSVARFTPVREPASAQPAAPHQTQSPTPGTEPDPSAPDPLALGLERAALLGQSETPGWQRRADGSLLWAHTLLTALHDPHSGQTHGYACLMRDNTETKRLLELLEHLNAALEVRVQERTRQLLEINHDLEAFTASVSHDLRAPLRHIGSYLELLREDLGPELGPEAQRHLETIGGAAEHMSQLIDGLLAFSRLGRAALQRHPVAMGDLLRSSLNRLQHDPALQRPSECLCWQLPPDLPPVQGDARLLSQVWDNLLSNALKYSRPRPVAEIRIGWRAQHSPNGSPETVFWVQDNGVGFDPQRAERLFGVFQRLHRARDFEGVGIGLALCRRIVERHGGRIWAEGVPDQGSSFYFSLPDA</sequence>
<dbReference type="RefSeq" id="WP_052467419.1">
    <property type="nucleotide sequence ID" value="NZ_AP014568.1"/>
</dbReference>
<dbReference type="SMART" id="SM00388">
    <property type="entry name" value="HisKA"/>
    <property type="match status" value="1"/>
</dbReference>
<keyword evidence="7" id="KW-0472">Membrane</keyword>
<gene>
    <name evidence="11" type="ORF">SRAA_0092</name>
</gene>
<name>A0A060NF60_9BURK</name>
<feature type="region of interest" description="Disordered" evidence="8">
    <location>
        <begin position="26"/>
        <end position="49"/>
    </location>
</feature>
<protein>
    <recommendedName>
        <fullName evidence="3">histidine kinase</fullName>
        <ecNumber evidence="3">2.7.13.3</ecNumber>
    </recommendedName>
</protein>
<evidence type="ECO:0000313" key="11">
    <source>
        <dbReference type="EMBL" id="BAO79946.1"/>
    </source>
</evidence>
<dbReference type="EC" id="2.7.13.3" evidence="3"/>
<dbReference type="Gene3D" id="3.30.565.10">
    <property type="entry name" value="Histidine kinase-like ATPase, C-terminal domain"/>
    <property type="match status" value="1"/>
</dbReference>
<dbReference type="InterPro" id="IPR000014">
    <property type="entry name" value="PAS"/>
</dbReference>
<feature type="region of interest" description="Disordered" evidence="8">
    <location>
        <begin position="136"/>
        <end position="165"/>
    </location>
</feature>